<keyword evidence="2 7" id="KW-0378">Hydrolase</keyword>
<keyword evidence="5 7" id="KW-0326">Glycosidase</keyword>
<organism evidence="9 10">
    <name type="scientific">Cohnella thailandensis</name>
    <dbReference type="NCBI Taxonomy" id="557557"/>
    <lineage>
        <taxon>Bacteria</taxon>
        <taxon>Bacillati</taxon>
        <taxon>Bacillota</taxon>
        <taxon>Bacilli</taxon>
        <taxon>Bacillales</taxon>
        <taxon>Paenibacillaceae</taxon>
        <taxon>Cohnella</taxon>
    </lineage>
</organism>
<dbReference type="InterPro" id="IPR050386">
    <property type="entry name" value="Glycosyl_hydrolase_5"/>
</dbReference>
<dbReference type="Pfam" id="PF00150">
    <property type="entry name" value="Cellulase"/>
    <property type="match status" value="1"/>
</dbReference>
<dbReference type="PANTHER" id="PTHR31297">
    <property type="entry name" value="GLUCAN ENDO-1,6-BETA-GLUCOSIDASE B"/>
    <property type="match status" value="1"/>
</dbReference>
<evidence type="ECO:0000256" key="4">
    <source>
        <dbReference type="ARBA" id="ARBA00023277"/>
    </source>
</evidence>
<dbReference type="GO" id="GO:0008422">
    <property type="term" value="F:beta-glucosidase activity"/>
    <property type="evidence" value="ECO:0007669"/>
    <property type="project" value="TreeGrafter"/>
</dbReference>
<dbReference type="InterPro" id="IPR017853">
    <property type="entry name" value="GH"/>
</dbReference>
<keyword evidence="4" id="KW-0119">Carbohydrate metabolism</keyword>
<evidence type="ECO:0000256" key="7">
    <source>
        <dbReference type="RuleBase" id="RU361153"/>
    </source>
</evidence>
<name>A0A841SXY0_9BACL</name>
<comment type="caution">
    <text evidence="9">The sequence shown here is derived from an EMBL/GenBank/DDBJ whole genome shotgun (WGS) entry which is preliminary data.</text>
</comment>
<evidence type="ECO:0000256" key="2">
    <source>
        <dbReference type="ARBA" id="ARBA00022801"/>
    </source>
</evidence>
<evidence type="ECO:0000256" key="6">
    <source>
        <dbReference type="ARBA" id="ARBA00023326"/>
    </source>
</evidence>
<accession>A0A841SXY0</accession>
<dbReference type="GO" id="GO:0005576">
    <property type="term" value="C:extracellular region"/>
    <property type="evidence" value="ECO:0007669"/>
    <property type="project" value="TreeGrafter"/>
</dbReference>
<dbReference type="Gene3D" id="3.20.20.80">
    <property type="entry name" value="Glycosidases"/>
    <property type="match status" value="1"/>
</dbReference>
<dbReference type="RefSeq" id="WP_185118836.1">
    <property type="nucleotide sequence ID" value="NZ_JACJVQ010000005.1"/>
</dbReference>
<dbReference type="InterPro" id="IPR001547">
    <property type="entry name" value="Glyco_hydro_5"/>
</dbReference>
<evidence type="ECO:0000256" key="3">
    <source>
        <dbReference type="ARBA" id="ARBA00023001"/>
    </source>
</evidence>
<reference evidence="9 10" key="1">
    <citation type="submission" date="2020-08" db="EMBL/GenBank/DDBJ databases">
        <title>Cohnella phylogeny.</title>
        <authorList>
            <person name="Dunlap C."/>
        </authorList>
    </citation>
    <scope>NUCLEOTIDE SEQUENCE [LARGE SCALE GENOMIC DNA]</scope>
    <source>
        <strain evidence="9 10">DSM 25241</strain>
    </source>
</reference>
<keyword evidence="10" id="KW-1185">Reference proteome</keyword>
<evidence type="ECO:0000256" key="5">
    <source>
        <dbReference type="ARBA" id="ARBA00023295"/>
    </source>
</evidence>
<dbReference type="EMBL" id="JACJVQ010000005">
    <property type="protein sequence ID" value="MBB6633601.1"/>
    <property type="molecule type" value="Genomic_DNA"/>
</dbReference>
<evidence type="ECO:0000313" key="9">
    <source>
        <dbReference type="EMBL" id="MBB6633601.1"/>
    </source>
</evidence>
<dbReference type="GO" id="GO:0030245">
    <property type="term" value="P:cellulose catabolic process"/>
    <property type="evidence" value="ECO:0007669"/>
    <property type="project" value="UniProtKB-KW"/>
</dbReference>
<comment type="similarity">
    <text evidence="1 7">Belongs to the glycosyl hydrolase 5 (cellulase A) family.</text>
</comment>
<dbReference type="GO" id="GO:0009986">
    <property type="term" value="C:cell surface"/>
    <property type="evidence" value="ECO:0007669"/>
    <property type="project" value="TreeGrafter"/>
</dbReference>
<keyword evidence="6" id="KW-0624">Polysaccharide degradation</keyword>
<sequence length="347" mass="40064">MIFYDRFRAGVNLGGWLSQYFANLAGGNHFDSFITESDIAVIAGWGADHVRLPVDYDIIENESAPMTYDEANLERIDRCLEWCGKHGLNVILDLHKAPGQVYGYVPEPNPMLNEDGNRERFLAIWTMLAKRYQGIGNRLVFELVNEITDSTDYQWNRVYLSAVEAIRQTDAERVVLVGGNDANSVLTLKELTLSDDPLVVYNFHYYEPLFFTHQLAPFSEDILEYGKIVHYPGEMPEAQAYLNKHPEYLHKLGRQAWERNDKQLIEKYLRHADNFMTYAGKQLYCGEFGVIDQAQPDDAVRWVRDVVRLLDERGIGRAYWSYKEMDFGLVDRNGAVVNKELIRALFE</sequence>
<evidence type="ECO:0000259" key="8">
    <source>
        <dbReference type="Pfam" id="PF00150"/>
    </source>
</evidence>
<dbReference type="PANTHER" id="PTHR31297:SF41">
    <property type="entry name" value="ENDOGLUCANASE, PUTATIVE (AFU_ORTHOLOGUE AFUA_5G01830)-RELATED"/>
    <property type="match status" value="1"/>
</dbReference>
<keyword evidence="3" id="KW-0136">Cellulose degradation</keyword>
<protein>
    <submittedName>
        <fullName evidence="9">Glycoside hydrolase family 5 protein</fullName>
    </submittedName>
</protein>
<evidence type="ECO:0000313" key="10">
    <source>
        <dbReference type="Proteomes" id="UP000535838"/>
    </source>
</evidence>
<dbReference type="AlphaFoldDB" id="A0A841SXY0"/>
<gene>
    <name evidence="9" type="ORF">H7B67_05735</name>
</gene>
<evidence type="ECO:0000256" key="1">
    <source>
        <dbReference type="ARBA" id="ARBA00005641"/>
    </source>
</evidence>
<feature type="domain" description="Glycoside hydrolase family 5" evidence="8">
    <location>
        <begin position="27"/>
        <end position="324"/>
    </location>
</feature>
<proteinExistence type="inferred from homology"/>
<dbReference type="SUPFAM" id="SSF51445">
    <property type="entry name" value="(Trans)glycosidases"/>
    <property type="match status" value="1"/>
</dbReference>
<dbReference type="Proteomes" id="UP000535838">
    <property type="component" value="Unassembled WGS sequence"/>
</dbReference>